<organism evidence="2 3">
    <name type="scientific">Roridomyces roridus</name>
    <dbReference type="NCBI Taxonomy" id="1738132"/>
    <lineage>
        <taxon>Eukaryota</taxon>
        <taxon>Fungi</taxon>
        <taxon>Dikarya</taxon>
        <taxon>Basidiomycota</taxon>
        <taxon>Agaricomycotina</taxon>
        <taxon>Agaricomycetes</taxon>
        <taxon>Agaricomycetidae</taxon>
        <taxon>Agaricales</taxon>
        <taxon>Marasmiineae</taxon>
        <taxon>Mycenaceae</taxon>
        <taxon>Roridomyces</taxon>
    </lineage>
</organism>
<feature type="signal peptide" evidence="1">
    <location>
        <begin position="1"/>
        <end position="21"/>
    </location>
</feature>
<protein>
    <submittedName>
        <fullName evidence="2">Uncharacterized protein</fullName>
    </submittedName>
</protein>
<evidence type="ECO:0000313" key="3">
    <source>
        <dbReference type="Proteomes" id="UP001221142"/>
    </source>
</evidence>
<dbReference type="AlphaFoldDB" id="A0AAD7BIM4"/>
<comment type="caution">
    <text evidence="2">The sequence shown here is derived from an EMBL/GenBank/DDBJ whole genome shotgun (WGS) entry which is preliminary data.</text>
</comment>
<reference evidence="2" key="1">
    <citation type="submission" date="2023-03" db="EMBL/GenBank/DDBJ databases">
        <title>Massive genome expansion in bonnet fungi (Mycena s.s.) driven by repeated elements and novel gene families across ecological guilds.</title>
        <authorList>
            <consortium name="Lawrence Berkeley National Laboratory"/>
            <person name="Harder C.B."/>
            <person name="Miyauchi S."/>
            <person name="Viragh M."/>
            <person name="Kuo A."/>
            <person name="Thoen E."/>
            <person name="Andreopoulos B."/>
            <person name="Lu D."/>
            <person name="Skrede I."/>
            <person name="Drula E."/>
            <person name="Henrissat B."/>
            <person name="Morin E."/>
            <person name="Kohler A."/>
            <person name="Barry K."/>
            <person name="LaButti K."/>
            <person name="Morin E."/>
            <person name="Salamov A."/>
            <person name="Lipzen A."/>
            <person name="Mereny Z."/>
            <person name="Hegedus B."/>
            <person name="Baldrian P."/>
            <person name="Stursova M."/>
            <person name="Weitz H."/>
            <person name="Taylor A."/>
            <person name="Grigoriev I.V."/>
            <person name="Nagy L.G."/>
            <person name="Martin F."/>
            <person name="Kauserud H."/>
        </authorList>
    </citation>
    <scope>NUCLEOTIDE SEQUENCE</scope>
    <source>
        <strain evidence="2">9284</strain>
    </source>
</reference>
<evidence type="ECO:0000256" key="1">
    <source>
        <dbReference type="SAM" id="SignalP"/>
    </source>
</evidence>
<evidence type="ECO:0000313" key="2">
    <source>
        <dbReference type="EMBL" id="KAJ7622095.1"/>
    </source>
</evidence>
<accession>A0AAD7BIM4</accession>
<feature type="chain" id="PRO_5042070501" evidence="1">
    <location>
        <begin position="22"/>
        <end position="67"/>
    </location>
</feature>
<proteinExistence type="predicted"/>
<name>A0AAD7BIM4_9AGAR</name>
<dbReference type="Proteomes" id="UP001221142">
    <property type="component" value="Unassembled WGS sequence"/>
</dbReference>
<dbReference type="EMBL" id="JARKIF010000015">
    <property type="protein sequence ID" value="KAJ7622095.1"/>
    <property type="molecule type" value="Genomic_DNA"/>
</dbReference>
<keyword evidence="1" id="KW-0732">Signal</keyword>
<gene>
    <name evidence="2" type="ORF">FB45DRAFT_1061723</name>
</gene>
<sequence length="67" mass="7398">MLQTRILLMSAVLLVVNVVMGLPLDTRPKSISLGRRTGNDVFFSESEVVAIVERRVYDEVPPGLDIA</sequence>
<keyword evidence="3" id="KW-1185">Reference proteome</keyword>